<reference evidence="2 3" key="1">
    <citation type="submission" date="2018-01" db="EMBL/GenBank/DDBJ databases">
        <title>Co-occurrence of chitin degradation, pigmentation and bioactivity in marine Pseudoalteromonas.</title>
        <authorList>
            <person name="Paulsen S."/>
            <person name="Gram L."/>
            <person name="Machado H."/>
        </authorList>
    </citation>
    <scope>NUCLEOTIDE SEQUENCE [LARGE SCALE GENOMIC DNA]</scope>
    <source>
        <strain evidence="2 3">S3663</strain>
    </source>
</reference>
<accession>A0A5R9Q0Y9</accession>
<dbReference type="GO" id="GO:0016020">
    <property type="term" value="C:membrane"/>
    <property type="evidence" value="ECO:0007669"/>
    <property type="project" value="InterPro"/>
</dbReference>
<organism evidence="2 3">
    <name type="scientific">Pseudoalteromonas phenolica</name>
    <dbReference type="NCBI Taxonomy" id="161398"/>
    <lineage>
        <taxon>Bacteria</taxon>
        <taxon>Pseudomonadati</taxon>
        <taxon>Pseudomonadota</taxon>
        <taxon>Gammaproteobacteria</taxon>
        <taxon>Alteromonadales</taxon>
        <taxon>Pseudoalteromonadaceae</taxon>
        <taxon>Pseudoalteromonas</taxon>
    </lineage>
</organism>
<dbReference type="InterPro" id="IPR011250">
    <property type="entry name" value="OMP/PagP_B-barrel"/>
</dbReference>
<gene>
    <name evidence="2" type="ORF">C1E24_12360</name>
</gene>
<protein>
    <submittedName>
        <fullName evidence="2">Uncharacterized protein</fullName>
    </submittedName>
</protein>
<dbReference type="RefSeq" id="WP_138481867.1">
    <property type="nucleotide sequence ID" value="NZ_PPSW01000017.1"/>
</dbReference>
<dbReference type="InterPro" id="IPR023614">
    <property type="entry name" value="Porin_dom_sf"/>
</dbReference>
<feature type="chain" id="PRO_5024341431" evidence="1">
    <location>
        <begin position="20"/>
        <end position="200"/>
    </location>
</feature>
<evidence type="ECO:0000256" key="1">
    <source>
        <dbReference type="SAM" id="SignalP"/>
    </source>
</evidence>
<keyword evidence="1" id="KW-0732">Signal</keyword>
<proteinExistence type="predicted"/>
<dbReference type="EMBL" id="PPSW01000017">
    <property type="protein sequence ID" value="TLX46791.1"/>
    <property type="molecule type" value="Genomic_DNA"/>
</dbReference>
<dbReference type="Gene3D" id="2.40.160.10">
    <property type="entry name" value="Porin"/>
    <property type="match status" value="1"/>
</dbReference>
<dbReference type="AlphaFoldDB" id="A0A5R9Q0Y9"/>
<feature type="signal peptide" evidence="1">
    <location>
        <begin position="1"/>
        <end position="19"/>
    </location>
</feature>
<evidence type="ECO:0000313" key="2">
    <source>
        <dbReference type="EMBL" id="TLX46791.1"/>
    </source>
</evidence>
<name>A0A5R9Q0Y9_9GAMM</name>
<comment type="caution">
    <text evidence="2">The sequence shown here is derived from an EMBL/GenBank/DDBJ whole genome shotgun (WGS) entry which is preliminary data.</text>
</comment>
<evidence type="ECO:0000313" key="3">
    <source>
        <dbReference type="Proteomes" id="UP000309186"/>
    </source>
</evidence>
<dbReference type="GO" id="GO:0015288">
    <property type="term" value="F:porin activity"/>
    <property type="evidence" value="ECO:0007669"/>
    <property type="project" value="InterPro"/>
</dbReference>
<dbReference type="SUPFAM" id="SSF56925">
    <property type="entry name" value="OMPA-like"/>
    <property type="match status" value="1"/>
</dbReference>
<dbReference type="OrthoDB" id="9759785at2"/>
<dbReference type="Proteomes" id="UP000309186">
    <property type="component" value="Unassembled WGS sequence"/>
</dbReference>
<sequence>MKIRAILLATSLISSSAFASNINFDYVEAGYATMSFDDSRFDPKGVGLKFSKQLEEKFLIKASYIVTTDSDDNDDYELGKLFAGFGFLTYLEEDKIIEVSPYFGKLKTEIEYSYSGGIDKSSYDATIYGLEANYHFAFNKALNMLVGVGYEHLDFEYLSENNAVYQVQLNYTFAENFTLNFAYRNAKDYKNTGLNIRYNF</sequence>